<comment type="similarity">
    <text evidence="11 12">Belongs to the TonB-dependent receptor family.</text>
</comment>
<dbReference type="Pfam" id="PF07715">
    <property type="entry name" value="Plug"/>
    <property type="match status" value="1"/>
</dbReference>
<accession>A0ABU1VTN6</accession>
<dbReference type="PROSITE" id="PS52016">
    <property type="entry name" value="TONB_DEPENDENT_REC_3"/>
    <property type="match status" value="1"/>
</dbReference>
<keyword evidence="8 12" id="KW-0798">TonB box</keyword>
<gene>
    <name evidence="16" type="ORF">J2W69_000011</name>
</gene>
<comment type="subcellular location">
    <subcellularLocation>
        <location evidence="1 11">Cell outer membrane</location>
        <topology evidence="1 11">Multi-pass membrane protein</topology>
    </subcellularLocation>
</comment>
<keyword evidence="17" id="KW-1185">Reference proteome</keyword>
<evidence type="ECO:0000256" key="2">
    <source>
        <dbReference type="ARBA" id="ARBA00022448"/>
    </source>
</evidence>
<evidence type="ECO:0000256" key="5">
    <source>
        <dbReference type="ARBA" id="ARBA00022692"/>
    </source>
</evidence>
<evidence type="ECO:0000256" key="10">
    <source>
        <dbReference type="ARBA" id="ARBA00023237"/>
    </source>
</evidence>
<dbReference type="PANTHER" id="PTHR32552:SF81">
    <property type="entry name" value="TONB-DEPENDENT OUTER MEMBRANE RECEPTOR"/>
    <property type="match status" value="1"/>
</dbReference>
<keyword evidence="2 11" id="KW-0813">Transport</keyword>
<evidence type="ECO:0000256" key="8">
    <source>
        <dbReference type="ARBA" id="ARBA00023077"/>
    </source>
</evidence>
<dbReference type="SUPFAM" id="SSF56935">
    <property type="entry name" value="Porins"/>
    <property type="match status" value="1"/>
</dbReference>
<evidence type="ECO:0000256" key="11">
    <source>
        <dbReference type="PROSITE-ProRule" id="PRU01360"/>
    </source>
</evidence>
<dbReference type="Pfam" id="PF00593">
    <property type="entry name" value="TonB_dep_Rec_b-barrel"/>
    <property type="match status" value="1"/>
</dbReference>
<dbReference type="InterPro" id="IPR012910">
    <property type="entry name" value="Plug_dom"/>
</dbReference>
<evidence type="ECO:0000256" key="1">
    <source>
        <dbReference type="ARBA" id="ARBA00004571"/>
    </source>
</evidence>
<keyword evidence="13" id="KW-1133">Transmembrane helix</keyword>
<keyword evidence="9 11" id="KW-0472">Membrane</keyword>
<reference evidence="16 17" key="1">
    <citation type="submission" date="2023-07" db="EMBL/GenBank/DDBJ databases">
        <title>Sorghum-associated microbial communities from plants grown in Nebraska, USA.</title>
        <authorList>
            <person name="Schachtman D."/>
        </authorList>
    </citation>
    <scope>NUCLEOTIDE SEQUENCE [LARGE SCALE GENOMIC DNA]</scope>
    <source>
        <strain evidence="16 17">4138</strain>
    </source>
</reference>
<name>A0ABU1VTN6_9GAMM</name>
<evidence type="ECO:0000259" key="14">
    <source>
        <dbReference type="Pfam" id="PF00593"/>
    </source>
</evidence>
<evidence type="ECO:0000256" key="13">
    <source>
        <dbReference type="SAM" id="Phobius"/>
    </source>
</evidence>
<sequence>MTNYIVFVVVVCFRIGVFIAVAGLSAVAVATEHDASADHETQLEHILVTAQRRVQNAQEVPVSIATLSGEKLDALFSSGDDIQALTSKIPGLYIESSNGRIAPRFYIRGLGNTDFDLAASQPVSVIMDEVVMENVVLKSFPLFDTEQIEVLRGPQGSLFGRNTTAGIVKITSVKPEQDFSAYSKMAAGSLGTLNLEAAAGGGLTESLSGRISLLSQQRSDYIDNGFTEERNFTGGHKEKAGRLQLLYESADFQTLLNIHSRDLDGSSSVFRANVLTTGSNQLNENYQRDRVWHDSGDGNFRLYKGFGASLAFEFIVPEMSLTMISALEKADGRGKSDVDGGYRIDADFDGVPEQMGPGFIPFSAVTEDQLNNLQQITQEIRLASDTDKAVQWQMGAFYFDSSFGVTSIDGFFGATSVYHSNQSWALFGQTSYELTEAWTLSVGIRYTFDEKSFRVGEQNVGGAALAVGAARIQQYDPLFQDDGQWSWDFSSNYQFTNKVSGFARLAKGFRAPSIQGRNVAFERDPTTAESETIHSAEVGIKSDLLDDSLRLNTALFYYLIDDMQLSAIGGASNSNTLLNADKGTGHGFEVDLTWHATKSLVIAGGFSYNHTKLKDDDLLVGTCAACTLTSPSINLPGAGSQRFAYVNGHSFPQAPETILTLNARYGIPLRSGELFFYGDIALQGKTKLFLYQSEEFNSSGNYEAGLRIGYLNFASHYEAALFGRNITDEHNLKGAIDFNNLAGFVNEPRVIGVEFKKSFF</sequence>
<keyword evidence="10 11" id="KW-0998">Cell outer membrane</keyword>
<keyword evidence="6" id="KW-0408">Iron</keyword>
<dbReference type="InterPro" id="IPR039426">
    <property type="entry name" value="TonB-dep_rcpt-like"/>
</dbReference>
<feature type="domain" description="TonB-dependent receptor-like beta-barrel" evidence="14">
    <location>
        <begin position="277"/>
        <end position="677"/>
    </location>
</feature>
<keyword evidence="16" id="KW-0675">Receptor</keyword>
<dbReference type="InterPro" id="IPR036942">
    <property type="entry name" value="Beta-barrel_TonB_sf"/>
</dbReference>
<evidence type="ECO:0000256" key="7">
    <source>
        <dbReference type="ARBA" id="ARBA00023065"/>
    </source>
</evidence>
<dbReference type="Gene3D" id="2.40.170.20">
    <property type="entry name" value="TonB-dependent receptor, beta-barrel domain"/>
    <property type="match status" value="1"/>
</dbReference>
<dbReference type="InterPro" id="IPR000531">
    <property type="entry name" value="Beta-barrel_TonB"/>
</dbReference>
<evidence type="ECO:0000256" key="6">
    <source>
        <dbReference type="ARBA" id="ARBA00023004"/>
    </source>
</evidence>
<comment type="caution">
    <text evidence="16">The sequence shown here is derived from an EMBL/GenBank/DDBJ whole genome shotgun (WGS) entry which is preliminary data.</text>
</comment>
<dbReference type="PANTHER" id="PTHR32552">
    <property type="entry name" value="FERRICHROME IRON RECEPTOR-RELATED"/>
    <property type="match status" value="1"/>
</dbReference>
<organism evidence="16 17">
    <name type="scientific">Rheinheimera soli</name>
    <dbReference type="NCBI Taxonomy" id="443616"/>
    <lineage>
        <taxon>Bacteria</taxon>
        <taxon>Pseudomonadati</taxon>
        <taxon>Pseudomonadota</taxon>
        <taxon>Gammaproteobacteria</taxon>
        <taxon>Chromatiales</taxon>
        <taxon>Chromatiaceae</taxon>
        <taxon>Rheinheimera</taxon>
    </lineage>
</organism>
<dbReference type="Proteomes" id="UP001257909">
    <property type="component" value="Unassembled WGS sequence"/>
</dbReference>
<keyword evidence="5 11" id="KW-0812">Transmembrane</keyword>
<keyword evidence="4" id="KW-0410">Iron transport</keyword>
<evidence type="ECO:0000256" key="4">
    <source>
        <dbReference type="ARBA" id="ARBA00022496"/>
    </source>
</evidence>
<evidence type="ECO:0000259" key="15">
    <source>
        <dbReference type="Pfam" id="PF07715"/>
    </source>
</evidence>
<proteinExistence type="inferred from homology"/>
<evidence type="ECO:0000256" key="3">
    <source>
        <dbReference type="ARBA" id="ARBA00022452"/>
    </source>
</evidence>
<evidence type="ECO:0000256" key="9">
    <source>
        <dbReference type="ARBA" id="ARBA00023136"/>
    </source>
</evidence>
<evidence type="ECO:0000313" key="16">
    <source>
        <dbReference type="EMBL" id="MDR7119096.1"/>
    </source>
</evidence>
<feature type="domain" description="TonB-dependent receptor plug" evidence="15">
    <location>
        <begin position="57"/>
        <end position="167"/>
    </location>
</feature>
<evidence type="ECO:0000313" key="17">
    <source>
        <dbReference type="Proteomes" id="UP001257909"/>
    </source>
</evidence>
<evidence type="ECO:0000256" key="12">
    <source>
        <dbReference type="RuleBase" id="RU003357"/>
    </source>
</evidence>
<dbReference type="RefSeq" id="WP_310273301.1">
    <property type="nucleotide sequence ID" value="NZ_JAVDWR010000001.1"/>
</dbReference>
<feature type="transmembrane region" description="Helical" evidence="13">
    <location>
        <begin position="7"/>
        <end position="30"/>
    </location>
</feature>
<dbReference type="EMBL" id="JAVDWR010000001">
    <property type="protein sequence ID" value="MDR7119096.1"/>
    <property type="molecule type" value="Genomic_DNA"/>
</dbReference>
<keyword evidence="7" id="KW-0406">Ion transport</keyword>
<protein>
    <submittedName>
        <fullName evidence="16">Iron complex outermembrane receptor protein</fullName>
    </submittedName>
</protein>
<keyword evidence="3 11" id="KW-1134">Transmembrane beta strand</keyword>